<dbReference type="EMBL" id="CP063189">
    <property type="protein sequence ID" value="WCZ32807.1"/>
    <property type="molecule type" value="Genomic_DNA"/>
</dbReference>
<accession>A0ABY7UBG3</accession>
<proteinExistence type="predicted"/>
<evidence type="ECO:0000313" key="3">
    <source>
        <dbReference type="EMBL" id="WCZ32807.1"/>
    </source>
</evidence>
<evidence type="ECO:0000313" key="4">
    <source>
        <dbReference type="Proteomes" id="UP001220064"/>
    </source>
</evidence>
<sequence>MKRFGPLLCALGAVLLWLSSRMTWVTAHSEDDKSGPATNDIVGATWSLELTAVALVLLAGAVAALAVPPLARRIIGIICAVAAAIAAWQPINLLLYGADNEQAQHLLSAAKDNDKAVDAASISDWAVVTETAVSHAGPFIALVGATAAIVGGVMVAVNPGTRRGSTDDAKYKTPAARQEQLPEDLAEDPDSERVMWDALDSGIDPTDLPQER</sequence>
<evidence type="ECO:0000256" key="2">
    <source>
        <dbReference type="SAM" id="Phobius"/>
    </source>
</evidence>
<feature type="region of interest" description="Disordered" evidence="1">
    <location>
        <begin position="163"/>
        <end position="192"/>
    </location>
</feature>
<name>A0ABY7UBG3_9CORY</name>
<keyword evidence="4" id="KW-1185">Reference proteome</keyword>
<dbReference type="NCBIfam" id="TIGR02234">
    <property type="entry name" value="trp_oprn_chp"/>
    <property type="match status" value="1"/>
</dbReference>
<gene>
    <name evidence="3" type="ORF">CMASS_06865</name>
</gene>
<reference evidence="3 4" key="1">
    <citation type="submission" date="2020-10" db="EMBL/GenBank/DDBJ databases">
        <title>Complete genome sequence of Corynebacterium massiliense DSM 45435, type strain of Corynebacterium massiliense.</title>
        <authorList>
            <person name="Busche T."/>
            <person name="Kalinowski J."/>
            <person name="Ruckert C."/>
        </authorList>
    </citation>
    <scope>NUCLEOTIDE SEQUENCE [LARGE SCALE GENOMIC DNA]</scope>
    <source>
        <strain evidence="3 4">DSM 45435</strain>
    </source>
</reference>
<feature type="compositionally biased region" description="Acidic residues" evidence="1">
    <location>
        <begin position="181"/>
        <end position="190"/>
    </location>
</feature>
<feature type="transmembrane region" description="Helical" evidence="2">
    <location>
        <begin position="74"/>
        <end position="91"/>
    </location>
</feature>
<dbReference type="Proteomes" id="UP001220064">
    <property type="component" value="Chromosome"/>
</dbReference>
<keyword evidence="2 3" id="KW-0812">Transmembrane</keyword>
<feature type="transmembrane region" description="Helical" evidence="2">
    <location>
        <begin position="139"/>
        <end position="157"/>
    </location>
</feature>
<feature type="transmembrane region" description="Helical" evidence="2">
    <location>
        <begin position="45"/>
        <end position="67"/>
    </location>
</feature>
<protein>
    <submittedName>
        <fullName evidence="3">Tryptophan-associated transmembrane protein</fullName>
    </submittedName>
</protein>
<organism evidence="3 4">
    <name type="scientific">Corynebacterium massiliense DSM 45435</name>
    <dbReference type="NCBI Taxonomy" id="1121364"/>
    <lineage>
        <taxon>Bacteria</taxon>
        <taxon>Bacillati</taxon>
        <taxon>Actinomycetota</taxon>
        <taxon>Actinomycetes</taxon>
        <taxon>Mycobacteriales</taxon>
        <taxon>Corynebacteriaceae</taxon>
        <taxon>Corynebacterium</taxon>
    </lineage>
</organism>
<dbReference type="RefSeq" id="WP_022862280.1">
    <property type="nucleotide sequence ID" value="NZ_ATVG01000001.1"/>
</dbReference>
<dbReference type="InterPro" id="IPR019051">
    <property type="entry name" value="Trp_biosyn_TM_oprn/chp"/>
</dbReference>
<evidence type="ECO:0000256" key="1">
    <source>
        <dbReference type="SAM" id="MobiDB-lite"/>
    </source>
</evidence>
<keyword evidence="2" id="KW-0472">Membrane</keyword>
<keyword evidence="2" id="KW-1133">Transmembrane helix</keyword>
<dbReference type="Pfam" id="PF09534">
    <property type="entry name" value="Trp_oprn_chp"/>
    <property type="match status" value="1"/>
</dbReference>
<dbReference type="InterPro" id="IPR011746">
    <property type="entry name" value="Trp_synth-assoc_CHP"/>
</dbReference>